<reference evidence="2" key="1">
    <citation type="submission" date="2020-08" db="EMBL/GenBank/DDBJ databases">
        <title>Spodoptera exigua strain:BAW_Kor-Di-RS1 Genome sequencing and assembly.</title>
        <authorList>
            <person name="Kim J."/>
            <person name="Nam H.Y."/>
            <person name="Kwon M."/>
            <person name="Choi J.H."/>
            <person name="Cho S.R."/>
            <person name="Kim G.-H."/>
        </authorList>
    </citation>
    <scope>NUCLEOTIDE SEQUENCE</scope>
    <source>
        <strain evidence="2">BAW_Kor-Di-RS1</strain>
        <tissue evidence="2">Whole-body</tissue>
    </source>
</reference>
<dbReference type="Pfam" id="PF07898">
    <property type="entry name" value="DUF1676"/>
    <property type="match status" value="1"/>
</dbReference>
<feature type="transmembrane region" description="Helical" evidence="1">
    <location>
        <begin position="212"/>
        <end position="237"/>
    </location>
</feature>
<gene>
    <name evidence="2" type="ORF">HW555_008394</name>
</gene>
<keyword evidence="3" id="KW-1185">Reference proteome</keyword>
<protein>
    <recommendedName>
        <fullName evidence="4">Osiris 10</fullName>
    </recommendedName>
</protein>
<dbReference type="EMBL" id="JACKWZ010000162">
    <property type="protein sequence ID" value="KAF9413353.1"/>
    <property type="molecule type" value="Genomic_DNA"/>
</dbReference>
<evidence type="ECO:0008006" key="4">
    <source>
        <dbReference type="Google" id="ProtNLM"/>
    </source>
</evidence>
<dbReference type="GO" id="GO:0016020">
    <property type="term" value="C:membrane"/>
    <property type="evidence" value="ECO:0007669"/>
    <property type="project" value="TreeGrafter"/>
</dbReference>
<keyword evidence="1" id="KW-0472">Membrane</keyword>
<accession>A0A835GEF2</accession>
<dbReference type="PANTHER" id="PTHR21879">
    <property type="entry name" value="FI03362P-RELATED-RELATED"/>
    <property type="match status" value="1"/>
</dbReference>
<proteinExistence type="predicted"/>
<comment type="caution">
    <text evidence="2">The sequence shown here is derived from an EMBL/GenBank/DDBJ whole genome shotgun (WGS) entry which is preliminary data.</text>
</comment>
<evidence type="ECO:0000313" key="2">
    <source>
        <dbReference type="EMBL" id="KAF9413353.1"/>
    </source>
</evidence>
<feature type="transmembrane region" description="Helical" evidence="1">
    <location>
        <begin position="12"/>
        <end position="32"/>
    </location>
</feature>
<evidence type="ECO:0000256" key="1">
    <source>
        <dbReference type="SAM" id="Phobius"/>
    </source>
</evidence>
<dbReference type="InterPro" id="IPR012464">
    <property type="entry name" value="DUF1676"/>
</dbReference>
<keyword evidence="1" id="KW-0812">Transmembrane</keyword>
<dbReference type="PANTHER" id="PTHR21879:SF27">
    <property type="entry name" value="OSIRIS 10A"/>
    <property type="match status" value="1"/>
</dbReference>
<sequence>MESLYNQLCPDIVMLVTIVATSIVSVKTVACVNNSNSKMCLMKNFRCVILLILVVEVIPIQIELQEGEEIKGNSVDDSQLNECISVRRSTEIGECFGKELLTKLNKYDEADSFSLATGVSFVRDEKTPRDISAFLDKDPMDFRSILEDAGNLISKRSLHWDLSTLYPGLVMRIGPTLANGVLEFVVDPRIKDRSAYQQPGEVSTGRLLARNLLVPFLLGFKFQLSTLLPLLLGLVLLASKKAFLLAKLALLAVTVFSSGYGSQGSSYGGFGGPSLSSYAYENPGHYHDHDHHTSSGYYRRQPHPDYYYREKSAESSTASPITPEELRNRLERLFVTKKDPVNEREEVSGRNRNFAWTPINTG</sequence>
<name>A0A835GEF2_SPOEX</name>
<organism evidence="2 3">
    <name type="scientific">Spodoptera exigua</name>
    <name type="common">Beet armyworm</name>
    <name type="synonym">Noctua fulgens</name>
    <dbReference type="NCBI Taxonomy" id="7107"/>
    <lineage>
        <taxon>Eukaryota</taxon>
        <taxon>Metazoa</taxon>
        <taxon>Ecdysozoa</taxon>
        <taxon>Arthropoda</taxon>
        <taxon>Hexapoda</taxon>
        <taxon>Insecta</taxon>
        <taxon>Pterygota</taxon>
        <taxon>Neoptera</taxon>
        <taxon>Endopterygota</taxon>
        <taxon>Lepidoptera</taxon>
        <taxon>Glossata</taxon>
        <taxon>Ditrysia</taxon>
        <taxon>Noctuoidea</taxon>
        <taxon>Noctuidae</taxon>
        <taxon>Amphipyrinae</taxon>
        <taxon>Spodoptera</taxon>
    </lineage>
</organism>
<dbReference type="Proteomes" id="UP000648187">
    <property type="component" value="Unassembled WGS sequence"/>
</dbReference>
<evidence type="ECO:0000313" key="3">
    <source>
        <dbReference type="Proteomes" id="UP000648187"/>
    </source>
</evidence>
<dbReference type="AlphaFoldDB" id="A0A835GEF2"/>
<keyword evidence="1" id="KW-1133">Transmembrane helix</keyword>